<proteinExistence type="predicted"/>
<keyword evidence="4" id="KW-1185">Reference proteome</keyword>
<sequence length="285" mass="30781">MPSPLASCYTTAQPSPLREELTSSPVPESHSWTCCQCHTTTPLSINSGQHPLGAVSCICPHKPCECCTFTGLTHFLPIIEPGVVPLSLASPSSSSGSEIPFGIICSDCGLSWRVEETAAQARMFRLRKMPSVRGALRGFHNHKLLGQAGRLRKSRSLVALGLQARDATGDEKDEVEEKEQEKKEEKPASFTTVTFSGLTCSCGRVSSLDSSFCFRVVTPKRISSVPEAAPAVVKTSTPAPVRETVGRKTDEELMAKGHDDAMIRVCGREHPHPLRSAPVMAEDLL</sequence>
<feature type="region of interest" description="Disordered" evidence="1">
    <location>
        <begin position="1"/>
        <end position="24"/>
    </location>
</feature>
<dbReference type="EMBL" id="MU001961">
    <property type="protein sequence ID" value="KAF2792635.1"/>
    <property type="molecule type" value="Genomic_DNA"/>
</dbReference>
<dbReference type="InterPro" id="IPR058253">
    <property type="entry name" value="Zn_ribbon_double"/>
</dbReference>
<name>A0A6A6X9M2_9PLEO</name>
<evidence type="ECO:0000256" key="1">
    <source>
        <dbReference type="SAM" id="MobiDB-lite"/>
    </source>
</evidence>
<dbReference type="OrthoDB" id="3799818at2759"/>
<reference evidence="3" key="1">
    <citation type="journal article" date="2020" name="Stud. Mycol.">
        <title>101 Dothideomycetes genomes: a test case for predicting lifestyles and emergence of pathogens.</title>
        <authorList>
            <person name="Haridas S."/>
            <person name="Albert R."/>
            <person name="Binder M."/>
            <person name="Bloem J."/>
            <person name="Labutti K."/>
            <person name="Salamov A."/>
            <person name="Andreopoulos B."/>
            <person name="Baker S."/>
            <person name="Barry K."/>
            <person name="Bills G."/>
            <person name="Bluhm B."/>
            <person name="Cannon C."/>
            <person name="Castanera R."/>
            <person name="Culley D."/>
            <person name="Daum C."/>
            <person name="Ezra D."/>
            <person name="Gonzalez J."/>
            <person name="Henrissat B."/>
            <person name="Kuo A."/>
            <person name="Liang C."/>
            <person name="Lipzen A."/>
            <person name="Lutzoni F."/>
            <person name="Magnuson J."/>
            <person name="Mondo S."/>
            <person name="Nolan M."/>
            <person name="Ohm R."/>
            <person name="Pangilinan J."/>
            <person name="Park H.-J."/>
            <person name="Ramirez L."/>
            <person name="Alfaro M."/>
            <person name="Sun H."/>
            <person name="Tritt A."/>
            <person name="Yoshinaga Y."/>
            <person name="Zwiers L.-H."/>
            <person name="Turgeon B."/>
            <person name="Goodwin S."/>
            <person name="Spatafora J."/>
            <person name="Crous P."/>
            <person name="Grigoriev I."/>
        </authorList>
    </citation>
    <scope>NUCLEOTIDE SEQUENCE</scope>
    <source>
        <strain evidence="3">CBS 109.77</strain>
    </source>
</reference>
<dbReference type="Pfam" id="PF26652">
    <property type="entry name" value="Zn_ribbon_double"/>
    <property type="match status" value="1"/>
</dbReference>
<evidence type="ECO:0000313" key="3">
    <source>
        <dbReference type="EMBL" id="KAF2792635.1"/>
    </source>
</evidence>
<evidence type="ECO:0000313" key="4">
    <source>
        <dbReference type="Proteomes" id="UP000799757"/>
    </source>
</evidence>
<organism evidence="3 4">
    <name type="scientific">Melanomma pulvis-pyrius CBS 109.77</name>
    <dbReference type="NCBI Taxonomy" id="1314802"/>
    <lineage>
        <taxon>Eukaryota</taxon>
        <taxon>Fungi</taxon>
        <taxon>Dikarya</taxon>
        <taxon>Ascomycota</taxon>
        <taxon>Pezizomycotina</taxon>
        <taxon>Dothideomycetes</taxon>
        <taxon>Pleosporomycetidae</taxon>
        <taxon>Pleosporales</taxon>
        <taxon>Melanommataceae</taxon>
        <taxon>Melanomma</taxon>
    </lineage>
</organism>
<dbReference type="Proteomes" id="UP000799757">
    <property type="component" value="Unassembled WGS sequence"/>
</dbReference>
<dbReference type="AlphaFoldDB" id="A0A6A6X9M2"/>
<evidence type="ECO:0000259" key="2">
    <source>
        <dbReference type="Pfam" id="PF26652"/>
    </source>
</evidence>
<feature type="region of interest" description="Disordered" evidence="1">
    <location>
        <begin position="168"/>
        <end position="187"/>
    </location>
</feature>
<gene>
    <name evidence="3" type="ORF">K505DRAFT_362725</name>
</gene>
<protein>
    <recommendedName>
        <fullName evidence="2">Probable double zinc ribbon domain-containing protein</fullName>
    </recommendedName>
</protein>
<feature type="domain" description="Probable double zinc ribbon" evidence="2">
    <location>
        <begin position="32"/>
        <end position="120"/>
    </location>
</feature>
<accession>A0A6A6X9M2</accession>